<dbReference type="RefSeq" id="XP_008483240.1">
    <property type="nucleotide sequence ID" value="XM_008485018.1"/>
</dbReference>
<protein>
    <submittedName>
        <fullName evidence="3">Protein PFC0760c-like</fullName>
    </submittedName>
</protein>
<dbReference type="PaxDb" id="121845-A0A1S3DJY3"/>
<gene>
    <name evidence="3" type="primary">LOC103519930</name>
</gene>
<sequence length="261" mass="29885">MKYEIFRQRRLLKGSNIFIDDDLDKDAVKERRQLRTVMKQKKEEGKQAVIKHNKLYVDGELYRIPAQELWEPNMDEAANLMDIDDEGTPHGNNQERNQINKDGDGEQALANTSTNKKRLRSPKDKQGNVVKKQLSMKQFLKREQIGRARSNSEGSIVNKIVNEMEQRTPLKDKKVKNKKALSNKDENKGDNDGTGIHVRKETQDENGGGTSEKKTDEGEDETGDCKVKDRDDNATKAVNDENQDNHDESKNDNYPNDVDTE</sequence>
<feature type="compositionally biased region" description="Basic and acidic residues" evidence="1">
    <location>
        <begin position="162"/>
        <end position="172"/>
    </location>
</feature>
<dbReference type="AlphaFoldDB" id="A0A1S3DJY3"/>
<reference evidence="3" key="1">
    <citation type="submission" date="2025-08" db="UniProtKB">
        <authorList>
            <consortium name="RefSeq"/>
        </authorList>
    </citation>
    <scope>IDENTIFICATION</scope>
</reference>
<feature type="region of interest" description="Disordered" evidence="1">
    <location>
        <begin position="81"/>
        <end position="132"/>
    </location>
</feature>
<feature type="region of interest" description="Disordered" evidence="1">
    <location>
        <begin position="156"/>
        <end position="261"/>
    </location>
</feature>
<dbReference type="Proteomes" id="UP000079169">
    <property type="component" value="Unplaced"/>
</dbReference>
<organism evidence="2 3">
    <name type="scientific">Diaphorina citri</name>
    <name type="common">Asian citrus psyllid</name>
    <dbReference type="NCBI Taxonomy" id="121845"/>
    <lineage>
        <taxon>Eukaryota</taxon>
        <taxon>Metazoa</taxon>
        <taxon>Ecdysozoa</taxon>
        <taxon>Arthropoda</taxon>
        <taxon>Hexapoda</taxon>
        <taxon>Insecta</taxon>
        <taxon>Pterygota</taxon>
        <taxon>Neoptera</taxon>
        <taxon>Paraneoptera</taxon>
        <taxon>Hemiptera</taxon>
        <taxon>Sternorrhyncha</taxon>
        <taxon>Psylloidea</taxon>
        <taxon>Psyllidae</taxon>
        <taxon>Diaphorininae</taxon>
        <taxon>Diaphorina</taxon>
    </lineage>
</organism>
<name>A0A1S3DJY3_DIACI</name>
<accession>A0A1S3DJY3</accession>
<dbReference type="KEGG" id="dci:103519930"/>
<proteinExistence type="predicted"/>
<feature type="compositionally biased region" description="Basic and acidic residues" evidence="1">
    <location>
        <begin position="182"/>
        <end position="191"/>
    </location>
</feature>
<evidence type="ECO:0000313" key="2">
    <source>
        <dbReference type="Proteomes" id="UP000079169"/>
    </source>
</evidence>
<dbReference type="GeneID" id="103519930"/>
<feature type="compositionally biased region" description="Basic and acidic residues" evidence="1">
    <location>
        <begin position="223"/>
        <end position="234"/>
    </location>
</feature>
<keyword evidence="2" id="KW-1185">Reference proteome</keyword>
<evidence type="ECO:0000313" key="3">
    <source>
        <dbReference type="RefSeq" id="XP_008483240.1"/>
    </source>
</evidence>
<evidence type="ECO:0000256" key="1">
    <source>
        <dbReference type="SAM" id="MobiDB-lite"/>
    </source>
</evidence>